<dbReference type="InterPro" id="IPR029026">
    <property type="entry name" value="tRNA_m1G_MTases_N"/>
</dbReference>
<dbReference type="CDD" id="cd18085">
    <property type="entry name" value="TM1570-like"/>
    <property type="match status" value="1"/>
</dbReference>
<keyword evidence="7 13" id="KW-0963">Cytoplasm</keyword>
<evidence type="ECO:0000256" key="8">
    <source>
        <dbReference type="ARBA" id="ARBA00022603"/>
    </source>
</evidence>
<dbReference type="GO" id="GO:0002939">
    <property type="term" value="P:tRNA N1-guanine methylation"/>
    <property type="evidence" value="ECO:0007669"/>
    <property type="project" value="TreeGrafter"/>
</dbReference>
<evidence type="ECO:0000256" key="12">
    <source>
        <dbReference type="ARBA" id="ARBA00047783"/>
    </source>
</evidence>
<evidence type="ECO:0000313" key="17">
    <source>
        <dbReference type="Proteomes" id="UP000018769"/>
    </source>
</evidence>
<comment type="function">
    <text evidence="1 13">Specifically methylates guanosine-37 in various tRNAs.</text>
</comment>
<evidence type="ECO:0000256" key="7">
    <source>
        <dbReference type="ARBA" id="ARBA00022490"/>
    </source>
</evidence>
<dbReference type="Gene3D" id="3.40.1280.10">
    <property type="match status" value="2"/>
</dbReference>
<evidence type="ECO:0000256" key="9">
    <source>
        <dbReference type="ARBA" id="ARBA00022679"/>
    </source>
</evidence>
<proteinExistence type="inferred from homology"/>
<dbReference type="InterPro" id="IPR002649">
    <property type="entry name" value="tRNA_m1G_MeTrfase_TrmD"/>
</dbReference>
<evidence type="ECO:0000256" key="1">
    <source>
        <dbReference type="ARBA" id="ARBA00002634"/>
    </source>
</evidence>
<evidence type="ECO:0000256" key="13">
    <source>
        <dbReference type="RuleBase" id="RU003464"/>
    </source>
</evidence>
<keyword evidence="8 13" id="KW-0489">Methyltransferase</keyword>
<dbReference type="CDD" id="cd18080">
    <property type="entry name" value="TrmD-like"/>
    <property type="match status" value="1"/>
</dbReference>
<evidence type="ECO:0000256" key="3">
    <source>
        <dbReference type="ARBA" id="ARBA00007630"/>
    </source>
</evidence>
<evidence type="ECO:0000259" key="14">
    <source>
        <dbReference type="Pfam" id="PF01746"/>
    </source>
</evidence>
<dbReference type="AlphaFoldDB" id="V6DHW6"/>
<dbReference type="RefSeq" id="WP_023791795.1">
    <property type="nucleotide sequence ID" value="NC_023003.1"/>
</dbReference>
<keyword evidence="10 13" id="KW-0949">S-adenosyl-L-methionine</keyword>
<dbReference type="GO" id="GO:0052906">
    <property type="term" value="F:tRNA (guanine(37)-N1)-methyltransferase activity"/>
    <property type="evidence" value="ECO:0007669"/>
    <property type="project" value="UniProtKB-EC"/>
</dbReference>
<dbReference type="InterPro" id="IPR029028">
    <property type="entry name" value="Alpha/beta_knot_MTases"/>
</dbReference>
<comment type="subcellular location">
    <subcellularLocation>
        <location evidence="2 13">Cytoplasm</location>
    </subcellularLocation>
</comment>
<dbReference type="GO" id="GO:0005829">
    <property type="term" value="C:cytosol"/>
    <property type="evidence" value="ECO:0007669"/>
    <property type="project" value="TreeGrafter"/>
</dbReference>
<dbReference type="InterPro" id="IPR019230">
    <property type="entry name" value="RNA_MeTrfase_C_dom"/>
</dbReference>
<evidence type="ECO:0000256" key="11">
    <source>
        <dbReference type="ARBA" id="ARBA00022694"/>
    </source>
</evidence>
<dbReference type="Gene3D" id="1.10.1270.20">
    <property type="entry name" value="tRNA(m1g37)methyltransferase, domain 2"/>
    <property type="match status" value="1"/>
</dbReference>
<dbReference type="NCBIfam" id="TIGR00088">
    <property type="entry name" value="trmD"/>
    <property type="match status" value="1"/>
</dbReference>
<evidence type="ECO:0000256" key="10">
    <source>
        <dbReference type="ARBA" id="ARBA00022691"/>
    </source>
</evidence>
<dbReference type="HOGENOM" id="CLU_047363_2_1_7"/>
<accession>V6DHW6</accession>
<feature type="domain" description="tRNA (guanine-N(1)-)-methyltransferase C-terminal" evidence="15">
    <location>
        <begin position="247"/>
        <end position="429"/>
    </location>
</feature>
<gene>
    <name evidence="16" type="primary">trmD</name>
    <name evidence="16" type="ORF">BABL1_gene_491</name>
</gene>
<dbReference type="PANTHER" id="PTHR46417">
    <property type="entry name" value="TRNA (GUANINE-N(1)-)-METHYLTRANSFERASE"/>
    <property type="match status" value="1"/>
</dbReference>
<dbReference type="Pfam" id="PF01746">
    <property type="entry name" value="tRNA_m1G_MT"/>
    <property type="match status" value="1"/>
</dbReference>
<dbReference type="eggNOG" id="COG4752">
    <property type="taxonomic scope" value="Bacteria"/>
</dbReference>
<dbReference type="PANTHER" id="PTHR46417:SF1">
    <property type="entry name" value="TRNA (GUANINE-N(1)-)-METHYLTRANSFERASE"/>
    <property type="match status" value="1"/>
</dbReference>
<feature type="domain" description="tRNA methyltransferase TRMD/TRM10-type" evidence="14">
    <location>
        <begin position="1"/>
        <end position="222"/>
    </location>
</feature>
<comment type="subunit">
    <text evidence="4 13">Homodimer.</text>
</comment>
<keyword evidence="11 13" id="KW-0819">tRNA processing</keyword>
<evidence type="ECO:0000256" key="6">
    <source>
        <dbReference type="ARBA" id="ARBA00014679"/>
    </source>
</evidence>
<dbReference type="Pfam" id="PF09936">
    <property type="entry name" value="Methyltrn_RNA_4"/>
    <property type="match status" value="1"/>
</dbReference>
<dbReference type="eggNOG" id="COG0336">
    <property type="taxonomic scope" value="Bacteria"/>
</dbReference>
<dbReference type="EC" id="2.1.1.228" evidence="5 13"/>
<organism evidence="16 17">
    <name type="scientific">Candidatus Babela massiliensis</name>
    <dbReference type="NCBI Taxonomy" id="673862"/>
    <lineage>
        <taxon>Bacteria</taxon>
        <taxon>Candidatus Babelota</taxon>
        <taxon>Candidatus Babeliae</taxon>
        <taxon>Candidatus Babeliales</taxon>
        <taxon>Candidatus Babeliaceae</taxon>
        <taxon>Candidatus Babela</taxon>
    </lineage>
</organism>
<evidence type="ECO:0000256" key="4">
    <source>
        <dbReference type="ARBA" id="ARBA00011738"/>
    </source>
</evidence>
<protein>
    <recommendedName>
        <fullName evidence="6 13">tRNA (guanine-N(1)-)-methyltransferase</fullName>
        <ecNumber evidence="5 13">2.1.1.228</ecNumber>
    </recommendedName>
</protein>
<dbReference type="KEGG" id="dpb:BABL1_gene_491"/>
<comment type="similarity">
    <text evidence="3 13">Belongs to the RNA methyltransferase TrmD family.</text>
</comment>
<dbReference type="EMBL" id="HG793133">
    <property type="protein sequence ID" value="CDK30528.1"/>
    <property type="molecule type" value="Genomic_DNA"/>
</dbReference>
<dbReference type="OrthoDB" id="9807416at2"/>
<name>V6DHW6_9BACT</name>
<comment type="catalytic activity">
    <reaction evidence="12 13">
        <text>guanosine(37) in tRNA + S-adenosyl-L-methionine = N(1)-methylguanosine(37) in tRNA + S-adenosyl-L-homocysteine + H(+)</text>
        <dbReference type="Rhea" id="RHEA:36899"/>
        <dbReference type="Rhea" id="RHEA-COMP:10145"/>
        <dbReference type="Rhea" id="RHEA-COMP:10147"/>
        <dbReference type="ChEBI" id="CHEBI:15378"/>
        <dbReference type="ChEBI" id="CHEBI:57856"/>
        <dbReference type="ChEBI" id="CHEBI:59789"/>
        <dbReference type="ChEBI" id="CHEBI:73542"/>
        <dbReference type="ChEBI" id="CHEBI:74269"/>
        <dbReference type="EC" id="2.1.1.228"/>
    </reaction>
</comment>
<dbReference type="Proteomes" id="UP000018769">
    <property type="component" value="Chromosome I"/>
</dbReference>
<dbReference type="STRING" id="673862.BABL1_gene_491"/>
<keyword evidence="17" id="KW-1185">Reference proteome</keyword>
<dbReference type="SMR" id="V6DHW6"/>
<evidence type="ECO:0000256" key="5">
    <source>
        <dbReference type="ARBA" id="ARBA00012807"/>
    </source>
</evidence>
<dbReference type="SUPFAM" id="SSF75217">
    <property type="entry name" value="alpha/beta knot"/>
    <property type="match status" value="1"/>
</dbReference>
<evidence type="ECO:0000256" key="2">
    <source>
        <dbReference type="ARBA" id="ARBA00004496"/>
    </source>
</evidence>
<reference evidence="16 17" key="1">
    <citation type="journal article" date="2015" name="Biol. Direct">
        <title>Babela massiliensis, a representative of a widespread bacterial phylum with unusual adaptations to parasitism in amoebae.</title>
        <authorList>
            <person name="Pagnier I."/>
            <person name="Yutin N."/>
            <person name="Croce O."/>
            <person name="Makarova K.S."/>
            <person name="Wolf Y.I."/>
            <person name="Benamar S."/>
            <person name="Raoult D."/>
            <person name="Koonin E.V."/>
            <person name="La Scola B."/>
        </authorList>
    </citation>
    <scope>NUCLEOTIDE SEQUENCE [LARGE SCALE GENOMIC DNA]</scope>
    <source>
        <strain evidence="17">BABL1</strain>
    </source>
</reference>
<evidence type="ECO:0000259" key="15">
    <source>
        <dbReference type="Pfam" id="PF09936"/>
    </source>
</evidence>
<dbReference type="InterPro" id="IPR023148">
    <property type="entry name" value="tRNA_m1G_MeTrfase_C_sf"/>
</dbReference>
<keyword evidence="9 13" id="KW-0808">Transferase</keyword>
<sequence>MIISILTLFPELYKEFSKTSLIGRATQKGVMKLNVKNLFEYALPKTRIDSPVFGHNSGMLLRPEIIEKAIEEQEKIYKSSYKIFFSPQGKKLDQNLLKDLASKIHQKQHLMLLPARYEGMDSRVEEYYADLIISIGDYVLMGGDLPAMVLIEGLTRLLPEVVSNQESIANESFSGPFFDHPSYTLPVIWKGFKVPDIVRSGNHKEIFNWQRSKAIEKTIYNNFNWLRSHILNYEDIQEVKNKLPSHYIVLMHDHVLVESDRVGTSSVTSLDVHDIARSACTFGLKKYFIVTPLLDQQKIIRKLLNFWLEESGISYNITRHEAIKNVILISSLEEVITKIIEIEGKEPVLIATTAKSKEVENKAKAITYYDQDEVWSQHKPVLFVLGTARGLSSYIINSCDYLLEPIKGFSSYNHLSVRSAAAIIFDRWFGINPKNIQK</sequence>
<evidence type="ECO:0000313" key="16">
    <source>
        <dbReference type="EMBL" id="CDK30528.1"/>
    </source>
</evidence>
<dbReference type="InterPro" id="IPR016009">
    <property type="entry name" value="tRNA_MeTrfase_TRMD/TRM10"/>
</dbReference>